<dbReference type="CDD" id="cd13999">
    <property type="entry name" value="STKc_MAP3K-like"/>
    <property type="match status" value="1"/>
</dbReference>
<dbReference type="EMBL" id="JATAAI010000003">
    <property type="protein sequence ID" value="KAK1746995.1"/>
    <property type="molecule type" value="Genomic_DNA"/>
</dbReference>
<evidence type="ECO:0000259" key="6">
    <source>
        <dbReference type="PROSITE" id="PS50011"/>
    </source>
</evidence>
<dbReference type="PROSITE" id="PS50011">
    <property type="entry name" value="PROTEIN_KINASE_DOM"/>
    <property type="match status" value="1"/>
</dbReference>
<dbReference type="PANTHER" id="PTHR44329:SF288">
    <property type="entry name" value="MITOGEN-ACTIVATED PROTEIN KINASE KINASE KINASE 20"/>
    <property type="match status" value="1"/>
</dbReference>
<keyword evidence="8" id="KW-1185">Reference proteome</keyword>
<dbReference type="Pfam" id="PF00069">
    <property type="entry name" value="Pkinase"/>
    <property type="match status" value="1"/>
</dbReference>
<dbReference type="InterPro" id="IPR051681">
    <property type="entry name" value="Ser/Thr_Kinases-Pseudokinases"/>
</dbReference>
<dbReference type="InterPro" id="IPR000719">
    <property type="entry name" value="Prot_kinase_dom"/>
</dbReference>
<keyword evidence="1 7" id="KW-0808">Transferase</keyword>
<comment type="caution">
    <text evidence="7">The sequence shown here is derived from an EMBL/GenBank/DDBJ whole genome shotgun (WGS) entry which is preliminary data.</text>
</comment>
<evidence type="ECO:0000256" key="5">
    <source>
        <dbReference type="SAM" id="MobiDB-lite"/>
    </source>
</evidence>
<protein>
    <submittedName>
        <fullName evidence="7">MAP3K-like serine/threonine kinase</fullName>
        <ecNumber evidence="7">2.7.11.-</ecNumber>
    </submittedName>
</protein>
<dbReference type="GO" id="GO:0005524">
    <property type="term" value="F:ATP binding"/>
    <property type="evidence" value="ECO:0007669"/>
    <property type="project" value="UniProtKB-KW"/>
</dbReference>
<evidence type="ECO:0000256" key="1">
    <source>
        <dbReference type="ARBA" id="ARBA00022679"/>
    </source>
</evidence>
<dbReference type="SMART" id="SM00220">
    <property type="entry name" value="S_TKc"/>
    <property type="match status" value="1"/>
</dbReference>
<dbReference type="PANTHER" id="PTHR44329">
    <property type="entry name" value="SERINE/THREONINE-PROTEIN KINASE TNNI3K-RELATED"/>
    <property type="match status" value="1"/>
</dbReference>
<feature type="domain" description="Protein kinase" evidence="6">
    <location>
        <begin position="266"/>
        <end position="550"/>
    </location>
</feature>
<dbReference type="EC" id="2.7.11.-" evidence="7"/>
<dbReference type="Gene3D" id="1.10.510.10">
    <property type="entry name" value="Transferase(Phosphotransferase) domain 1"/>
    <property type="match status" value="1"/>
</dbReference>
<proteinExistence type="predicted"/>
<dbReference type="AlphaFoldDB" id="A0AAD8YKG9"/>
<dbReference type="InterPro" id="IPR008271">
    <property type="entry name" value="Ser/Thr_kinase_AS"/>
</dbReference>
<feature type="region of interest" description="Disordered" evidence="5">
    <location>
        <begin position="224"/>
        <end position="252"/>
    </location>
</feature>
<sequence length="586" mass="65047">MSLILSFVNLKESLGMERATLTGLMAFGAKAATNDRLPVIVNDLVMVVENHHRIMRELEKETGVKMETWSESNTIAMSELSYDENYCSLLHLIAESITPSDSMRTLQDHIRKDFDVNALQEMSLPDFWSGITLYMDKLHSTELVLLEELASDDNYGKTYQDVDLLSLETAVTKGSDSSLHAALKRVTLGNNNLSKRGAAEVVNKLSSEELTQSMIAFLTQDSAPNTPAASPELQAKDNNIDKTSPSKVGMKDKPSLEDWEISLYDVEFQKRIGRGAAGTTYLGKWCGQQVAIKVAAMNDIGLEGWSNELKSLTKLHHCNIIHFLGAIYNPSPLTYCLVLEYCNGGDLETYLHGNGGSATSPNFFETVAKGVASGLLYLHKKNIMHRDIKPGNVLLSGDLQGNFTAKLTDFGLSAMLQNNASVNSGGPELTAETGTYRYMAPEVIKHQKYQYPADIYSLSVLMWEIITREVPFKNMSQIEAAGSVAIEGKRPPFPKGIPCYVKFMIEKCWAESPEERMGTEEVIKTLEELENNLSEEAKSWLNGPNGHPVYDQLEEEGKIAHNAQAVEQKKKPKKMSLFRRASSKKP</sequence>
<evidence type="ECO:0000256" key="3">
    <source>
        <dbReference type="ARBA" id="ARBA00022777"/>
    </source>
</evidence>
<evidence type="ECO:0000256" key="2">
    <source>
        <dbReference type="ARBA" id="ARBA00022741"/>
    </source>
</evidence>
<dbReference type="Proteomes" id="UP001224775">
    <property type="component" value="Unassembled WGS sequence"/>
</dbReference>
<evidence type="ECO:0000313" key="8">
    <source>
        <dbReference type="Proteomes" id="UP001224775"/>
    </source>
</evidence>
<feature type="region of interest" description="Disordered" evidence="5">
    <location>
        <begin position="563"/>
        <end position="586"/>
    </location>
</feature>
<name>A0AAD8YKG9_9STRA</name>
<keyword evidence="3 7" id="KW-0418">Kinase</keyword>
<dbReference type="InterPro" id="IPR011009">
    <property type="entry name" value="Kinase-like_dom_sf"/>
</dbReference>
<dbReference type="PROSITE" id="PS00108">
    <property type="entry name" value="PROTEIN_KINASE_ST"/>
    <property type="match status" value="1"/>
</dbReference>
<feature type="compositionally biased region" description="Basic residues" evidence="5">
    <location>
        <begin position="570"/>
        <end position="586"/>
    </location>
</feature>
<evidence type="ECO:0000256" key="4">
    <source>
        <dbReference type="ARBA" id="ARBA00022840"/>
    </source>
</evidence>
<reference evidence="7" key="1">
    <citation type="submission" date="2023-06" db="EMBL/GenBank/DDBJ databases">
        <title>Survivors Of The Sea: Transcriptome response of Skeletonema marinoi to long-term dormancy.</title>
        <authorList>
            <person name="Pinder M.I.M."/>
            <person name="Kourtchenko O."/>
            <person name="Robertson E.K."/>
            <person name="Larsson T."/>
            <person name="Maumus F."/>
            <person name="Osuna-Cruz C.M."/>
            <person name="Vancaester E."/>
            <person name="Stenow R."/>
            <person name="Vandepoele K."/>
            <person name="Ploug H."/>
            <person name="Bruchert V."/>
            <person name="Godhe A."/>
            <person name="Topel M."/>
        </authorList>
    </citation>
    <scope>NUCLEOTIDE SEQUENCE</scope>
    <source>
        <strain evidence="7">R05AC</strain>
    </source>
</reference>
<evidence type="ECO:0000313" key="7">
    <source>
        <dbReference type="EMBL" id="KAK1746995.1"/>
    </source>
</evidence>
<dbReference type="GO" id="GO:0004674">
    <property type="term" value="F:protein serine/threonine kinase activity"/>
    <property type="evidence" value="ECO:0007669"/>
    <property type="project" value="TreeGrafter"/>
</dbReference>
<dbReference type="Gene3D" id="3.30.200.20">
    <property type="entry name" value="Phosphorylase Kinase, domain 1"/>
    <property type="match status" value="1"/>
</dbReference>
<accession>A0AAD8YKG9</accession>
<dbReference type="SUPFAM" id="SSF56112">
    <property type="entry name" value="Protein kinase-like (PK-like)"/>
    <property type="match status" value="1"/>
</dbReference>
<keyword evidence="2" id="KW-0547">Nucleotide-binding</keyword>
<organism evidence="7 8">
    <name type="scientific">Skeletonema marinoi</name>
    <dbReference type="NCBI Taxonomy" id="267567"/>
    <lineage>
        <taxon>Eukaryota</taxon>
        <taxon>Sar</taxon>
        <taxon>Stramenopiles</taxon>
        <taxon>Ochrophyta</taxon>
        <taxon>Bacillariophyta</taxon>
        <taxon>Coscinodiscophyceae</taxon>
        <taxon>Thalassiosirophycidae</taxon>
        <taxon>Thalassiosirales</taxon>
        <taxon>Skeletonemataceae</taxon>
        <taxon>Skeletonema</taxon>
        <taxon>Skeletonema marinoi-dohrnii complex</taxon>
    </lineage>
</organism>
<keyword evidence="4" id="KW-0067">ATP-binding</keyword>
<gene>
    <name evidence="7" type="ORF">QTG54_002339</name>
</gene>